<dbReference type="AlphaFoldDB" id="A0A2N3YM47"/>
<dbReference type="InterPro" id="IPR036457">
    <property type="entry name" value="PPM-type-like_dom_sf"/>
</dbReference>
<dbReference type="GO" id="GO:0004722">
    <property type="term" value="F:protein serine/threonine phosphatase activity"/>
    <property type="evidence" value="ECO:0007669"/>
    <property type="project" value="InterPro"/>
</dbReference>
<dbReference type="CDD" id="cd00143">
    <property type="entry name" value="PP2Cc"/>
    <property type="match status" value="1"/>
</dbReference>
<dbReference type="InterPro" id="IPR001932">
    <property type="entry name" value="PPM-type_phosphatase-like_dom"/>
</dbReference>
<dbReference type="Pfam" id="PF13672">
    <property type="entry name" value="PP2C_2"/>
    <property type="match status" value="1"/>
</dbReference>
<gene>
    <name evidence="3" type="ORF">ATL31_2792</name>
</gene>
<keyword evidence="4" id="KW-1185">Reference proteome</keyword>
<dbReference type="Gene3D" id="3.60.40.10">
    <property type="entry name" value="PPM-type phosphatase domain"/>
    <property type="match status" value="1"/>
</dbReference>
<evidence type="ECO:0000259" key="2">
    <source>
        <dbReference type="PROSITE" id="PS51746"/>
    </source>
</evidence>
<dbReference type="SMART" id="SM00332">
    <property type="entry name" value="PP2Cc"/>
    <property type="match status" value="1"/>
</dbReference>
<dbReference type="PANTHER" id="PTHR47992">
    <property type="entry name" value="PROTEIN PHOSPHATASE"/>
    <property type="match status" value="1"/>
</dbReference>
<sequence length="269" mass="28846">MTPAGRVLRGSSMLVRAAAATDVGKVREHNEDSILAGTRVFAVADGMGGHAAGEVASKIVVEALTELEDHPPTRPEDVAEALREANRRILRAQAEHPELRGMGTTATGVTVVDTGGREHWVVFNVGDSRVYRVADHRMHQVTRDHSEVRELLDAGLLEPSEVAGHPLRNVITRSLGTDPGPEIDVWMLAPTPGERFVICSDGLSGELEDRDIMLLARQHADPQRAADELVAAAVRAGGRDNVSVVVVSVDAGAEDDDADTHPRSGLPRR</sequence>
<dbReference type="RefSeq" id="WP_245862465.1">
    <property type="nucleotide sequence ID" value="NZ_PJNE01000001.1"/>
</dbReference>
<accession>A0A2N3YM47</accession>
<protein>
    <submittedName>
        <fullName evidence="3">Protein phosphatase</fullName>
    </submittedName>
</protein>
<reference evidence="3 4" key="1">
    <citation type="submission" date="2017-12" db="EMBL/GenBank/DDBJ databases">
        <title>Sequencing the genomes of 1000 Actinobacteria strains.</title>
        <authorList>
            <person name="Klenk H.-P."/>
        </authorList>
    </citation>
    <scope>NUCLEOTIDE SEQUENCE [LARGE SCALE GENOMIC DNA]</scope>
    <source>
        <strain evidence="3 4">DSM 12806</strain>
    </source>
</reference>
<dbReference type="InterPro" id="IPR015655">
    <property type="entry name" value="PP2C"/>
</dbReference>
<feature type="domain" description="PPM-type phosphatase" evidence="2">
    <location>
        <begin position="16"/>
        <end position="249"/>
    </location>
</feature>
<dbReference type="SMART" id="SM00331">
    <property type="entry name" value="PP2C_SIG"/>
    <property type="match status" value="1"/>
</dbReference>
<dbReference type="EMBL" id="PJNE01000001">
    <property type="protein sequence ID" value="PKW27941.1"/>
    <property type="molecule type" value="Genomic_DNA"/>
</dbReference>
<dbReference type="PROSITE" id="PS51746">
    <property type="entry name" value="PPM_2"/>
    <property type="match status" value="1"/>
</dbReference>
<evidence type="ECO:0000256" key="1">
    <source>
        <dbReference type="SAM" id="MobiDB-lite"/>
    </source>
</evidence>
<feature type="region of interest" description="Disordered" evidence="1">
    <location>
        <begin position="250"/>
        <end position="269"/>
    </location>
</feature>
<name>A0A2N3YM47_9MICO</name>
<comment type="caution">
    <text evidence="3">The sequence shown here is derived from an EMBL/GenBank/DDBJ whole genome shotgun (WGS) entry which is preliminary data.</text>
</comment>
<organism evidence="3 4">
    <name type="scientific">Phycicoccus duodecadis</name>
    <dbReference type="NCBI Taxonomy" id="173053"/>
    <lineage>
        <taxon>Bacteria</taxon>
        <taxon>Bacillati</taxon>
        <taxon>Actinomycetota</taxon>
        <taxon>Actinomycetes</taxon>
        <taxon>Micrococcales</taxon>
        <taxon>Intrasporangiaceae</taxon>
        <taxon>Phycicoccus</taxon>
    </lineage>
</organism>
<evidence type="ECO:0000313" key="4">
    <source>
        <dbReference type="Proteomes" id="UP000233781"/>
    </source>
</evidence>
<dbReference type="Proteomes" id="UP000233781">
    <property type="component" value="Unassembled WGS sequence"/>
</dbReference>
<evidence type="ECO:0000313" key="3">
    <source>
        <dbReference type="EMBL" id="PKW27941.1"/>
    </source>
</evidence>
<dbReference type="SUPFAM" id="SSF81606">
    <property type="entry name" value="PP2C-like"/>
    <property type="match status" value="1"/>
</dbReference>
<proteinExistence type="predicted"/>